<dbReference type="OrthoDB" id="8895063at2"/>
<proteinExistence type="predicted"/>
<dbReference type="STRING" id="1249627.D779_3086"/>
<keyword evidence="1" id="KW-1133">Transmembrane helix</keyword>
<protein>
    <submittedName>
        <fullName evidence="2">Uncharacterized protein</fullName>
    </submittedName>
</protein>
<dbReference type="EMBL" id="AONC01000050">
    <property type="protein sequence ID" value="EXJ14026.1"/>
    <property type="molecule type" value="Genomic_DNA"/>
</dbReference>
<dbReference type="AlphaFoldDB" id="W9VAS7"/>
<comment type="caution">
    <text evidence="2">The sequence shown here is derived from an EMBL/GenBank/DDBJ whole genome shotgun (WGS) entry which is preliminary data.</text>
</comment>
<dbReference type="PATRIC" id="fig|1249627.3.peg.3238"/>
<sequence>MIKLIAKVILFLVALSAIGVLWQRAQLTTLALTRIDPVPETRQLVEQERYAEAADYLGFFMDYPYVQSDPAAQTLHREIEAVRGSLDYKAGKLGEGLLSGTSDETIGQAAGVATDLFVIGDLRDLAEQGTKWWHEEETDEVIVALATIGVAASAAQLATGAATLGTAGAASPSLAAATAVKGGSAVLKSAHKLGKLPSWLGKRLVEEAKIVKKTRSLDSVKDVFGDVYTLARTRGGLTLLSHTRDAASLTRMARFAEAFGQHSAILYRIGGETIVTTAERAGALGRDAVRLAATFGLGGLRTLDRIGAVTFVKYSARAAKIGYKGDLIRLIARWLTRIPTWTLYGLAGLGIGVWVPWRRLGGRSGHRMAPTSRAPLVSA</sequence>
<dbReference type="RefSeq" id="WP_052348186.1">
    <property type="nucleotide sequence ID" value="NZ_AONC01000050.1"/>
</dbReference>
<gene>
    <name evidence="2" type="ORF">D779_3086</name>
</gene>
<evidence type="ECO:0000313" key="3">
    <source>
        <dbReference type="Proteomes" id="UP000019460"/>
    </source>
</evidence>
<evidence type="ECO:0000256" key="1">
    <source>
        <dbReference type="SAM" id="Phobius"/>
    </source>
</evidence>
<dbReference type="Proteomes" id="UP000019460">
    <property type="component" value="Unassembled WGS sequence"/>
</dbReference>
<keyword evidence="1" id="KW-0472">Membrane</keyword>
<keyword evidence="1" id="KW-0812">Transmembrane</keyword>
<feature type="transmembrane region" description="Helical" evidence="1">
    <location>
        <begin position="338"/>
        <end position="357"/>
    </location>
</feature>
<reference evidence="2 3" key="1">
    <citation type="submission" date="2012-11" db="EMBL/GenBank/DDBJ databases">
        <title>Genome assembly of Thiorhodococcus sp. AK35.</title>
        <authorList>
            <person name="Nupur N."/>
            <person name="Khatri I."/>
            <person name="Subramanian S."/>
            <person name="Pinnaka A."/>
        </authorList>
    </citation>
    <scope>NUCLEOTIDE SEQUENCE [LARGE SCALE GENOMIC DNA]</scope>
    <source>
        <strain evidence="2 3">AK35</strain>
    </source>
</reference>
<organism evidence="2 3">
    <name type="scientific">Imhoffiella purpurea</name>
    <dbReference type="NCBI Taxonomy" id="1249627"/>
    <lineage>
        <taxon>Bacteria</taxon>
        <taxon>Pseudomonadati</taxon>
        <taxon>Pseudomonadota</taxon>
        <taxon>Gammaproteobacteria</taxon>
        <taxon>Chromatiales</taxon>
        <taxon>Chromatiaceae</taxon>
        <taxon>Imhoffiella</taxon>
    </lineage>
</organism>
<name>W9VAS7_9GAMM</name>
<dbReference type="eggNOG" id="ENOG5030Z5B">
    <property type="taxonomic scope" value="Bacteria"/>
</dbReference>
<accession>W9VAS7</accession>
<keyword evidence="3" id="KW-1185">Reference proteome</keyword>
<evidence type="ECO:0000313" key="2">
    <source>
        <dbReference type="EMBL" id="EXJ14026.1"/>
    </source>
</evidence>